<dbReference type="Pfam" id="PF07730">
    <property type="entry name" value="HisKA_3"/>
    <property type="match status" value="1"/>
</dbReference>
<evidence type="ECO:0000313" key="6">
    <source>
        <dbReference type="Proteomes" id="UP001157126"/>
    </source>
</evidence>
<keyword evidence="1" id="KW-0808">Transferase</keyword>
<dbReference type="Gene3D" id="3.30.450.40">
    <property type="match status" value="2"/>
</dbReference>
<dbReference type="InterPro" id="IPR036890">
    <property type="entry name" value="HATPase_C_sf"/>
</dbReference>
<evidence type="ECO:0000256" key="1">
    <source>
        <dbReference type="ARBA" id="ARBA00022679"/>
    </source>
</evidence>
<comment type="caution">
    <text evidence="5">The sequence shown here is derived from an EMBL/GenBank/DDBJ whole genome shotgun (WGS) entry which is preliminary data.</text>
</comment>
<dbReference type="InterPro" id="IPR003594">
    <property type="entry name" value="HATPase_dom"/>
</dbReference>
<dbReference type="InterPro" id="IPR011712">
    <property type="entry name" value="Sig_transdc_His_kin_sub3_dim/P"/>
</dbReference>
<dbReference type="GO" id="GO:0016301">
    <property type="term" value="F:kinase activity"/>
    <property type="evidence" value="ECO:0007669"/>
    <property type="project" value="UniProtKB-KW"/>
</dbReference>
<keyword evidence="6" id="KW-1185">Reference proteome</keyword>
<proteinExistence type="predicted"/>
<dbReference type="RefSeq" id="WP_284303317.1">
    <property type="nucleotide sequence ID" value="NZ_BSUO01000001.1"/>
</dbReference>
<dbReference type="EMBL" id="BSUO01000001">
    <property type="protein sequence ID" value="GMA39392.1"/>
    <property type="molecule type" value="Genomic_DNA"/>
</dbReference>
<dbReference type="Proteomes" id="UP001157126">
    <property type="component" value="Unassembled WGS sequence"/>
</dbReference>
<name>A0ABQ6IQB2_9MICO</name>
<dbReference type="InterPro" id="IPR029016">
    <property type="entry name" value="GAF-like_dom_sf"/>
</dbReference>
<organism evidence="5 6">
    <name type="scientific">Mobilicoccus caccae</name>
    <dbReference type="NCBI Taxonomy" id="1859295"/>
    <lineage>
        <taxon>Bacteria</taxon>
        <taxon>Bacillati</taxon>
        <taxon>Actinomycetota</taxon>
        <taxon>Actinomycetes</taxon>
        <taxon>Micrococcales</taxon>
        <taxon>Dermatophilaceae</taxon>
        <taxon>Mobilicoccus</taxon>
    </lineage>
</organism>
<feature type="domain" description="GAF" evidence="4">
    <location>
        <begin position="227"/>
        <end position="380"/>
    </location>
</feature>
<evidence type="ECO:0000259" key="4">
    <source>
        <dbReference type="SMART" id="SM00065"/>
    </source>
</evidence>
<dbReference type="InterPro" id="IPR003018">
    <property type="entry name" value="GAF"/>
</dbReference>
<protein>
    <submittedName>
        <fullName evidence="5">Hypoxia sensor histidine kinase response regulator DosT</fullName>
    </submittedName>
</protein>
<feature type="domain" description="GAF" evidence="4">
    <location>
        <begin position="59"/>
        <end position="206"/>
    </location>
</feature>
<evidence type="ECO:0000256" key="3">
    <source>
        <dbReference type="ARBA" id="ARBA00023012"/>
    </source>
</evidence>
<dbReference type="SMART" id="SM00065">
    <property type="entry name" value="GAF"/>
    <property type="match status" value="2"/>
</dbReference>
<accession>A0ABQ6IQB2</accession>
<dbReference type="Gene3D" id="3.30.565.10">
    <property type="entry name" value="Histidine kinase-like ATPase, C-terminal domain"/>
    <property type="match status" value="1"/>
</dbReference>
<dbReference type="CDD" id="cd16917">
    <property type="entry name" value="HATPase_UhpB-NarQ-NarX-like"/>
    <property type="match status" value="1"/>
</dbReference>
<dbReference type="Pfam" id="PF02518">
    <property type="entry name" value="HATPase_c"/>
    <property type="match status" value="1"/>
</dbReference>
<dbReference type="Pfam" id="PF13185">
    <property type="entry name" value="GAF_2"/>
    <property type="match status" value="1"/>
</dbReference>
<dbReference type="InterPro" id="IPR050482">
    <property type="entry name" value="Sensor_HK_TwoCompSys"/>
</dbReference>
<keyword evidence="3" id="KW-0902">Two-component regulatory system</keyword>
<gene>
    <name evidence="5" type="primary">dosT</name>
    <name evidence="5" type="ORF">GCM10025883_14370</name>
</gene>
<dbReference type="SUPFAM" id="SSF55781">
    <property type="entry name" value="GAF domain-like"/>
    <property type="match status" value="2"/>
</dbReference>
<dbReference type="PANTHER" id="PTHR24421:SF56">
    <property type="entry name" value="OXYGEN SENSOR HISTIDINE KINASE RESPONSE REGULATOR DOST"/>
    <property type="match status" value="1"/>
</dbReference>
<keyword evidence="2 5" id="KW-0418">Kinase</keyword>
<reference evidence="6" key="1">
    <citation type="journal article" date="2019" name="Int. J. Syst. Evol. Microbiol.">
        <title>The Global Catalogue of Microorganisms (GCM) 10K type strain sequencing project: providing services to taxonomists for standard genome sequencing and annotation.</title>
        <authorList>
            <consortium name="The Broad Institute Genomics Platform"/>
            <consortium name="The Broad Institute Genome Sequencing Center for Infectious Disease"/>
            <person name="Wu L."/>
            <person name="Ma J."/>
        </authorList>
    </citation>
    <scope>NUCLEOTIDE SEQUENCE [LARGE SCALE GENOMIC DNA]</scope>
    <source>
        <strain evidence="6">NBRC 113072</strain>
    </source>
</reference>
<evidence type="ECO:0000256" key="2">
    <source>
        <dbReference type="ARBA" id="ARBA00022777"/>
    </source>
</evidence>
<dbReference type="SUPFAM" id="SSF55874">
    <property type="entry name" value="ATPase domain of HSP90 chaperone/DNA topoisomerase II/histidine kinase"/>
    <property type="match status" value="1"/>
</dbReference>
<evidence type="ECO:0000313" key="5">
    <source>
        <dbReference type="EMBL" id="GMA39392.1"/>
    </source>
</evidence>
<sequence>MSHADPLPGPGRPAFARPSSLDLEDLLGEIRHRARGAGQSQERLASLLDAVVAISSDLDLSLVLSHVVESACTLLGARYGAIGVIDPAGRHLVEFVHHGLPEGVVEDLGSPPRGLGVLGLLLERPHPMRIKDLTQHPEAVGFPPGHPPMTSFIGVPIRVRDVVFGNLYLTEKIDGTFTEDDEAVLTALAAAAGIAVDNAQLYRRSRRAEEWSEAVGDLTQTLLEGRNERSALARMVKRARDLGEAQLCTLLVHDPDGGLLVQAVDVDTVGDADHLRGEVLEDPRWRLIMASRTPVLLRIDPHDVTGGELSDQLRLPLGLERAGTTALVPVAVGDVEMGLIALSWGSDAPSDVGETMGLLTGFADRMGLAIEAARAQRSRSHAVLLEDRDRIARDMHDHVIQRLFAAGLTLQAVGRHTEGKVAQRIDSVVDELDRAVKDIRSAIFELHHGFPEGGLGPELEAVLERAAVAFGFVPDVSFEGRLADIPDEFVADVVAVVREALSNVAKHAQATDAKVQVVCGDDLIVTVVDNGVGLRRDADRSGLANLAGRATKHGGTFQAVPVEPSGTLIRWAIPLSAEPAAVDDVRGGDGYARGGAAT</sequence>
<dbReference type="PANTHER" id="PTHR24421">
    <property type="entry name" value="NITRATE/NITRITE SENSOR PROTEIN NARX-RELATED"/>
    <property type="match status" value="1"/>
</dbReference>
<dbReference type="Gene3D" id="1.20.5.1930">
    <property type="match status" value="1"/>
</dbReference>